<organism evidence="1">
    <name type="scientific">marine metagenome</name>
    <dbReference type="NCBI Taxonomy" id="408172"/>
    <lineage>
        <taxon>unclassified sequences</taxon>
        <taxon>metagenomes</taxon>
        <taxon>ecological metagenomes</taxon>
    </lineage>
</organism>
<accession>A0A382MC96</accession>
<protein>
    <submittedName>
        <fullName evidence="1">Uncharacterized protein</fullName>
    </submittedName>
</protein>
<dbReference type="AlphaFoldDB" id="A0A382MC96"/>
<name>A0A382MC96_9ZZZZ</name>
<proteinExistence type="predicted"/>
<dbReference type="EMBL" id="UINC01092057">
    <property type="protein sequence ID" value="SVC45327.1"/>
    <property type="molecule type" value="Genomic_DNA"/>
</dbReference>
<feature type="non-terminal residue" evidence="1">
    <location>
        <position position="50"/>
    </location>
</feature>
<reference evidence="1" key="1">
    <citation type="submission" date="2018-05" db="EMBL/GenBank/DDBJ databases">
        <authorList>
            <person name="Lanie J.A."/>
            <person name="Ng W.-L."/>
            <person name="Kazmierczak K.M."/>
            <person name="Andrzejewski T.M."/>
            <person name="Davidsen T.M."/>
            <person name="Wayne K.J."/>
            <person name="Tettelin H."/>
            <person name="Glass J.I."/>
            <person name="Rusch D."/>
            <person name="Podicherti R."/>
            <person name="Tsui H.-C.T."/>
            <person name="Winkler M.E."/>
        </authorList>
    </citation>
    <scope>NUCLEOTIDE SEQUENCE</scope>
</reference>
<sequence length="50" mass="5665">MSFDPISTTRATFDIRIGAETFLDRIKILFPEASISLFVREELATVTSEK</sequence>
<gene>
    <name evidence="1" type="ORF">METZ01_LOCUS298181</name>
</gene>
<evidence type="ECO:0000313" key="1">
    <source>
        <dbReference type="EMBL" id="SVC45327.1"/>
    </source>
</evidence>